<feature type="region of interest" description="Disordered" evidence="1">
    <location>
        <begin position="1"/>
        <end position="26"/>
    </location>
</feature>
<protein>
    <submittedName>
        <fullName evidence="2">Uncharacterized protein</fullName>
    </submittedName>
</protein>
<reference evidence="2" key="2">
    <citation type="submission" date="2020-09" db="EMBL/GenBank/DDBJ databases">
        <title>Reference genome assembly for Australian Ascochyta lentis isolate Al4.</title>
        <authorList>
            <person name="Lee R.C."/>
            <person name="Farfan-Caceres L.M."/>
            <person name="Debler J.W."/>
            <person name="Williams A.H."/>
            <person name="Henares B.M."/>
        </authorList>
    </citation>
    <scope>NUCLEOTIDE SEQUENCE</scope>
    <source>
        <strain evidence="2">Al4</strain>
    </source>
</reference>
<dbReference type="EMBL" id="RZGK01000020">
    <property type="protein sequence ID" value="KAF9691774.1"/>
    <property type="molecule type" value="Genomic_DNA"/>
</dbReference>
<feature type="region of interest" description="Disordered" evidence="1">
    <location>
        <begin position="207"/>
        <end position="247"/>
    </location>
</feature>
<gene>
    <name evidence="2" type="ORF">EKO04_010204</name>
</gene>
<evidence type="ECO:0000313" key="2">
    <source>
        <dbReference type="EMBL" id="KAF9691774.1"/>
    </source>
</evidence>
<name>A0A8H7ITL1_9PLEO</name>
<feature type="compositionally biased region" description="Acidic residues" evidence="1">
    <location>
        <begin position="213"/>
        <end position="238"/>
    </location>
</feature>
<accession>A0A8H7ITL1</accession>
<sequence>MTAYPTSSSVDEVAPTTTTPHAKSVSQAVGSFGQKSCWELDETDRNYFLSKIKPEILQQLDGLFQYISPRDLIVMTAYMVGNRLSSAVPTVLFISQNRGPRMDAHNTIRKSGMLNQHPGWKTDHHSKDPLWGLGRLKTLALGRESNAYVQKHEPVTQVFYDTSKPLRSEGMTVYIPHGPSLRVATANLVRVHGQMFYLTAAHAFFDRNNTPEDTTDESDDESEIDSDDEFEMDSDDGDPIVNRNETIDNSVTELCRVQEDDAWSSSGESMESESCSLHASEEGDDYSLSSFGSSALPGIGGVTVHHGPTHGASSQSIGAELEMPPHQANEDSTILRSMIDFIEATADEMQTQPTLSEQETKEPCLASLQPFGVLSRWSTDKDWALIAVNGSSDSDLAAFLATDREDLSTMPVARCNTGGAFVLTHTTSGGKMTGTMFSTLSDYRPPHGTSFQEVYSIRLDGRLADGDCGSAVTDAATGELYGHIVAGCEDTGFAYVMAARHVFPDLQKDGIQKTDLHSISDNGTSDEQVPDTRQELDAKDHSIISANATNAMSNASQTTPYSDYLYYQEKNSVFDRRALFENIREKKPEIPGGYEKVEVLILRWDGTNDDDAAKNAEVEQLRHVFERYGFGCNDVKLSMEDENPQYSLDQAVLRHVSAHNDPNSLLIVYYTGHGLETERGQANRLKRKRSYENSERLSMIADKTSIRNAPSELRQTSLGEVSWDAAEAPLLSASADVLTILDNCSASTAVPRVMGNNKVYERLTLDERLPHQNRTGPISSTLALCRSFEILFRAGFPSLTAMDIEKTLTQVAQMGTVDVSKRAEASRLQTTVPL</sequence>
<proteinExistence type="predicted"/>
<comment type="caution">
    <text evidence="2">The sequence shown here is derived from an EMBL/GenBank/DDBJ whole genome shotgun (WGS) entry which is preliminary data.</text>
</comment>
<evidence type="ECO:0000313" key="3">
    <source>
        <dbReference type="Proteomes" id="UP000651452"/>
    </source>
</evidence>
<evidence type="ECO:0000256" key="1">
    <source>
        <dbReference type="SAM" id="MobiDB-lite"/>
    </source>
</evidence>
<keyword evidence="3" id="KW-1185">Reference proteome</keyword>
<feature type="region of interest" description="Disordered" evidence="1">
    <location>
        <begin position="514"/>
        <end position="534"/>
    </location>
</feature>
<dbReference type="AlphaFoldDB" id="A0A8H7ITL1"/>
<dbReference type="Proteomes" id="UP000651452">
    <property type="component" value="Unassembled WGS sequence"/>
</dbReference>
<feature type="compositionally biased region" description="Low complexity" evidence="1">
    <location>
        <begin position="264"/>
        <end position="276"/>
    </location>
</feature>
<dbReference type="OrthoDB" id="409136at2759"/>
<feature type="region of interest" description="Disordered" evidence="1">
    <location>
        <begin position="260"/>
        <end position="289"/>
    </location>
</feature>
<reference evidence="2" key="1">
    <citation type="submission" date="2018-12" db="EMBL/GenBank/DDBJ databases">
        <authorList>
            <person name="Syme R.A."/>
            <person name="Farfan-Caceres L."/>
            <person name="Lichtenzveig J."/>
        </authorList>
    </citation>
    <scope>NUCLEOTIDE SEQUENCE</scope>
    <source>
        <strain evidence="2">Al4</strain>
    </source>
</reference>
<organism evidence="2 3">
    <name type="scientific">Ascochyta lentis</name>
    <dbReference type="NCBI Taxonomy" id="205686"/>
    <lineage>
        <taxon>Eukaryota</taxon>
        <taxon>Fungi</taxon>
        <taxon>Dikarya</taxon>
        <taxon>Ascomycota</taxon>
        <taxon>Pezizomycotina</taxon>
        <taxon>Dothideomycetes</taxon>
        <taxon>Pleosporomycetidae</taxon>
        <taxon>Pleosporales</taxon>
        <taxon>Pleosporineae</taxon>
        <taxon>Didymellaceae</taxon>
        <taxon>Ascochyta</taxon>
    </lineage>
</organism>